<feature type="domain" description="OB-fold nucleic acid binding" evidence="8">
    <location>
        <begin position="36"/>
        <end position="129"/>
    </location>
</feature>
<dbReference type="PANTHER" id="PTHR30008">
    <property type="entry name" value="EXODEOXYRIBONUCLEASE 7 LARGE SUBUNIT"/>
    <property type="match status" value="1"/>
</dbReference>
<name>A0A9E2L1Z2_9SPIR</name>
<evidence type="ECO:0000256" key="2">
    <source>
        <dbReference type="ARBA" id="ARBA00022722"/>
    </source>
</evidence>
<accession>A0A9E2L1Z2</accession>
<comment type="subcellular location">
    <subcellularLocation>
        <location evidence="5 6">Cytoplasm</location>
    </subcellularLocation>
</comment>
<reference evidence="9" key="1">
    <citation type="journal article" date="2021" name="PeerJ">
        <title>Extensive microbial diversity within the chicken gut microbiome revealed by metagenomics and culture.</title>
        <authorList>
            <person name="Gilroy R."/>
            <person name="Ravi A."/>
            <person name="Getino M."/>
            <person name="Pursley I."/>
            <person name="Horton D.L."/>
            <person name="Alikhan N.F."/>
            <person name="Baker D."/>
            <person name="Gharbi K."/>
            <person name="Hall N."/>
            <person name="Watson M."/>
            <person name="Adriaenssens E.M."/>
            <person name="Foster-Nyarko E."/>
            <person name="Jarju S."/>
            <person name="Secka A."/>
            <person name="Antonio M."/>
            <person name="Oren A."/>
            <person name="Chaudhuri R.R."/>
            <person name="La Ragione R."/>
            <person name="Hildebrand F."/>
            <person name="Pallen M.J."/>
        </authorList>
    </citation>
    <scope>NUCLEOTIDE SEQUENCE</scope>
    <source>
        <strain evidence="9">Gambia15-2214</strain>
    </source>
</reference>
<comment type="subunit">
    <text evidence="5">Heterooligomer composed of large and small subunits.</text>
</comment>
<comment type="catalytic activity">
    <reaction evidence="5 6">
        <text>Exonucleolytic cleavage in either 5'- to 3'- or 3'- to 5'-direction to yield nucleoside 5'-phosphates.</text>
        <dbReference type="EC" id="3.1.11.6"/>
    </reaction>
</comment>
<dbReference type="InterPro" id="IPR025824">
    <property type="entry name" value="OB-fold_nuc-bd_dom"/>
</dbReference>
<evidence type="ECO:0000313" key="10">
    <source>
        <dbReference type="Proteomes" id="UP000823914"/>
    </source>
</evidence>
<keyword evidence="3 5" id="KW-0378">Hydrolase</keyword>
<dbReference type="HAMAP" id="MF_00378">
    <property type="entry name" value="Exonuc_7_L"/>
    <property type="match status" value="1"/>
</dbReference>
<evidence type="ECO:0000256" key="6">
    <source>
        <dbReference type="RuleBase" id="RU004355"/>
    </source>
</evidence>
<dbReference type="Proteomes" id="UP000823914">
    <property type="component" value="Unassembled WGS sequence"/>
</dbReference>
<evidence type="ECO:0000313" key="9">
    <source>
        <dbReference type="EMBL" id="MBU3849720.1"/>
    </source>
</evidence>
<comment type="similarity">
    <text evidence="5 6">Belongs to the XseA family.</text>
</comment>
<evidence type="ECO:0000259" key="7">
    <source>
        <dbReference type="Pfam" id="PF02601"/>
    </source>
</evidence>
<dbReference type="Pfam" id="PF13742">
    <property type="entry name" value="tRNA_anti_2"/>
    <property type="match status" value="1"/>
</dbReference>
<dbReference type="EMBL" id="JAHLFV010000092">
    <property type="protein sequence ID" value="MBU3849720.1"/>
    <property type="molecule type" value="Genomic_DNA"/>
</dbReference>
<dbReference type="NCBIfam" id="TIGR00237">
    <property type="entry name" value="xseA"/>
    <property type="match status" value="1"/>
</dbReference>
<keyword evidence="4 5" id="KW-0269">Exonuclease</keyword>
<dbReference type="InterPro" id="IPR003753">
    <property type="entry name" value="Exonuc_VII_L"/>
</dbReference>
<dbReference type="AlphaFoldDB" id="A0A9E2L1Z2"/>
<evidence type="ECO:0000259" key="8">
    <source>
        <dbReference type="Pfam" id="PF13742"/>
    </source>
</evidence>
<dbReference type="InterPro" id="IPR020579">
    <property type="entry name" value="Exonuc_VII_lsu_C"/>
</dbReference>
<evidence type="ECO:0000256" key="3">
    <source>
        <dbReference type="ARBA" id="ARBA00022801"/>
    </source>
</evidence>
<gene>
    <name evidence="5 9" type="primary">xseA</name>
    <name evidence="9" type="ORF">IAA16_04065</name>
</gene>
<keyword evidence="2 5" id="KW-0540">Nuclease</keyword>
<dbReference type="GO" id="GO:0008855">
    <property type="term" value="F:exodeoxyribonuclease VII activity"/>
    <property type="evidence" value="ECO:0007669"/>
    <property type="project" value="UniProtKB-UniRule"/>
</dbReference>
<dbReference type="GO" id="GO:0009318">
    <property type="term" value="C:exodeoxyribonuclease VII complex"/>
    <property type="evidence" value="ECO:0007669"/>
    <property type="project" value="UniProtKB-UniRule"/>
</dbReference>
<organism evidence="9 10">
    <name type="scientific">Candidatus Treponema excrementipullorum</name>
    <dbReference type="NCBI Taxonomy" id="2838768"/>
    <lineage>
        <taxon>Bacteria</taxon>
        <taxon>Pseudomonadati</taxon>
        <taxon>Spirochaetota</taxon>
        <taxon>Spirochaetia</taxon>
        <taxon>Spirochaetales</taxon>
        <taxon>Treponemataceae</taxon>
        <taxon>Treponema</taxon>
    </lineage>
</organism>
<dbReference type="PANTHER" id="PTHR30008:SF0">
    <property type="entry name" value="EXODEOXYRIBONUCLEASE 7 LARGE SUBUNIT"/>
    <property type="match status" value="1"/>
</dbReference>
<comment type="caution">
    <text evidence="9">The sequence shown here is derived from an EMBL/GenBank/DDBJ whole genome shotgun (WGS) entry which is preliminary data.</text>
</comment>
<comment type="function">
    <text evidence="5">Bidirectionally degrades single-stranded DNA into large acid-insoluble oligonucleotides, which are then degraded further into small acid-soluble oligonucleotides.</text>
</comment>
<dbReference type="EC" id="3.1.11.6" evidence="5"/>
<feature type="domain" description="Exonuclease VII large subunit C-terminal" evidence="7">
    <location>
        <begin position="152"/>
        <end position="361"/>
    </location>
</feature>
<dbReference type="GO" id="GO:0005737">
    <property type="term" value="C:cytoplasm"/>
    <property type="evidence" value="ECO:0007669"/>
    <property type="project" value="UniProtKB-SubCell"/>
</dbReference>
<dbReference type="GO" id="GO:0006308">
    <property type="term" value="P:DNA catabolic process"/>
    <property type="evidence" value="ECO:0007669"/>
    <property type="project" value="UniProtKB-UniRule"/>
</dbReference>
<keyword evidence="1 5" id="KW-0963">Cytoplasm</keyword>
<sequence length="425" mass="46464">MTGTWRNTGGTNRDTVGTEWDALNSQENLSAGTKTYTVSELTTCIKDLLEGNFSSVSLEGEISNCKPASTGHLYFTLKDKNAAISAVMFKGRMRSLTFTPGDGTLVRVRGSVSVYPPRGSYQIIVESMELAGTGNILLMLEERKRRLAAEGLFDSERKRQLPFFPTRIGVVTSPTGAALRDILQIVRRRNPKVSVTVFPCVVQGTEAAPSIATMIKTANDFSMADVLIVGRGGGSLEDLLPFSEEEVVRVVSESKIPVISAVGHEIDWALTDYAADVRAPTPSAAAELATPLLTDITQQLEDRRRDLLQQVQSKMEKMRLLVKSFTPDSLELRFRTIEQPLLARFDTAKEALLNGMQIKCTEARFRIDKALKDLEGANPTAILARGYSVVTDKKTGKVIRSDEEVSSGSVLEIKPAKGSFTALVQ</sequence>
<evidence type="ECO:0000256" key="4">
    <source>
        <dbReference type="ARBA" id="ARBA00022839"/>
    </source>
</evidence>
<proteinExistence type="inferred from homology"/>
<protein>
    <recommendedName>
        <fullName evidence="5">Exodeoxyribonuclease 7 large subunit</fullName>
        <ecNumber evidence="5">3.1.11.6</ecNumber>
    </recommendedName>
    <alternativeName>
        <fullName evidence="5">Exodeoxyribonuclease VII large subunit</fullName>
        <shortName evidence="5">Exonuclease VII large subunit</shortName>
    </alternativeName>
</protein>
<dbReference type="CDD" id="cd04489">
    <property type="entry name" value="ExoVII_LU_OBF"/>
    <property type="match status" value="1"/>
</dbReference>
<evidence type="ECO:0000256" key="1">
    <source>
        <dbReference type="ARBA" id="ARBA00022490"/>
    </source>
</evidence>
<evidence type="ECO:0000256" key="5">
    <source>
        <dbReference type="HAMAP-Rule" id="MF_00378"/>
    </source>
</evidence>
<dbReference type="Pfam" id="PF02601">
    <property type="entry name" value="Exonuc_VII_L"/>
    <property type="match status" value="1"/>
</dbReference>
<dbReference type="GO" id="GO:0003676">
    <property type="term" value="F:nucleic acid binding"/>
    <property type="evidence" value="ECO:0007669"/>
    <property type="project" value="InterPro"/>
</dbReference>
<reference evidence="9" key="2">
    <citation type="submission" date="2021-04" db="EMBL/GenBank/DDBJ databases">
        <authorList>
            <person name="Gilroy R."/>
        </authorList>
    </citation>
    <scope>NUCLEOTIDE SEQUENCE</scope>
    <source>
        <strain evidence="9">Gambia15-2214</strain>
    </source>
</reference>